<dbReference type="AlphaFoldDB" id="A0A657PPQ7"/>
<dbReference type="InterPro" id="IPR027417">
    <property type="entry name" value="P-loop_NTPase"/>
</dbReference>
<name>A0A657PPQ7_9GAMM</name>
<reference evidence="1" key="1">
    <citation type="submission" date="2017-02" db="EMBL/GenBank/DDBJ databases">
        <title>Novel co-symbiosis in the unique lucinid bivalve Phacoides pectinatus.</title>
        <authorList>
            <person name="Lim S.J."/>
            <person name="Davis B.G."/>
            <person name="Gill D.E."/>
            <person name="Engel A.S."/>
            <person name="Anderson L.C."/>
            <person name="Campbell B.J."/>
        </authorList>
    </citation>
    <scope>NUCLEOTIDE SEQUENCE [LARGE SCALE GENOMIC DNA]</scope>
    <source>
        <strain evidence="1">LUC13016_P6</strain>
    </source>
</reference>
<dbReference type="Proteomes" id="UP000243361">
    <property type="component" value="Unassembled WGS sequence"/>
</dbReference>
<sequence length="65" mass="7050">MGDSAPEDEGFSYPEFEQQVELLRYLIDNGDRIALVRGKAGAGKSTLARRVAGLEPPGWVLCGIE</sequence>
<protein>
    <submittedName>
        <fullName evidence="1">Uncharacterized protein</fullName>
    </submittedName>
</protein>
<dbReference type="EMBL" id="MUIE01000137">
    <property type="protein sequence ID" value="OQX36072.1"/>
    <property type="molecule type" value="Genomic_DNA"/>
</dbReference>
<evidence type="ECO:0000313" key="2">
    <source>
        <dbReference type="Proteomes" id="UP000243361"/>
    </source>
</evidence>
<dbReference type="SUPFAM" id="SSF52540">
    <property type="entry name" value="P-loop containing nucleoside triphosphate hydrolases"/>
    <property type="match status" value="1"/>
</dbReference>
<keyword evidence="2" id="KW-1185">Reference proteome</keyword>
<accession>A0A657PPQ7</accession>
<feature type="non-terminal residue" evidence="1">
    <location>
        <position position="65"/>
    </location>
</feature>
<proteinExistence type="predicted"/>
<comment type="caution">
    <text evidence="1">The sequence shown here is derived from an EMBL/GenBank/DDBJ whole genome shotgun (WGS) entry which is preliminary data.</text>
</comment>
<gene>
    <name evidence="1" type="ORF">B0D84_01820</name>
</gene>
<evidence type="ECO:0000313" key="1">
    <source>
        <dbReference type="EMBL" id="OQX36072.1"/>
    </source>
</evidence>
<organism evidence="1 2">
    <name type="scientific">Candidatus Sedimenticola endophacoides</name>
    <dbReference type="NCBI Taxonomy" id="2548426"/>
    <lineage>
        <taxon>Bacteria</taxon>
        <taxon>Pseudomonadati</taxon>
        <taxon>Pseudomonadota</taxon>
        <taxon>Gammaproteobacteria</taxon>
        <taxon>Chromatiales</taxon>
        <taxon>Sedimenticolaceae</taxon>
        <taxon>Sedimenticola</taxon>
    </lineage>
</organism>